<dbReference type="InterPro" id="IPR012951">
    <property type="entry name" value="BBE"/>
</dbReference>
<evidence type="ECO:0000256" key="8">
    <source>
        <dbReference type="SAM" id="SignalP"/>
    </source>
</evidence>
<dbReference type="PROSITE" id="PS51387">
    <property type="entry name" value="FAD_PCMH"/>
    <property type="match status" value="1"/>
</dbReference>
<feature type="chain" id="PRO_5043688025" description="FAD-binding PCMH-type domain-containing protein" evidence="8">
    <location>
        <begin position="23"/>
        <end position="556"/>
    </location>
</feature>
<dbReference type="InterPro" id="IPR016167">
    <property type="entry name" value="FAD-bd_PCMH_sub1"/>
</dbReference>
<evidence type="ECO:0000256" key="7">
    <source>
        <dbReference type="ARBA" id="ARBA00023180"/>
    </source>
</evidence>
<protein>
    <recommendedName>
        <fullName evidence="9">FAD-binding PCMH-type domain-containing protein</fullName>
    </recommendedName>
</protein>
<comment type="cofactor">
    <cofactor evidence="1">
        <name>FAD</name>
        <dbReference type="ChEBI" id="CHEBI:57692"/>
    </cofactor>
</comment>
<proteinExistence type="inferred from homology"/>
<evidence type="ECO:0000256" key="4">
    <source>
        <dbReference type="ARBA" id="ARBA00022729"/>
    </source>
</evidence>
<dbReference type="Gene3D" id="3.30.43.10">
    <property type="entry name" value="Uridine Diphospho-n-acetylenolpyruvylglucosamine Reductase, domain 2"/>
    <property type="match status" value="1"/>
</dbReference>
<organism evidence="10 11">
    <name type="scientific">Saponaria officinalis</name>
    <name type="common">Common soapwort</name>
    <name type="synonym">Lychnis saponaria</name>
    <dbReference type="NCBI Taxonomy" id="3572"/>
    <lineage>
        <taxon>Eukaryota</taxon>
        <taxon>Viridiplantae</taxon>
        <taxon>Streptophyta</taxon>
        <taxon>Embryophyta</taxon>
        <taxon>Tracheophyta</taxon>
        <taxon>Spermatophyta</taxon>
        <taxon>Magnoliopsida</taxon>
        <taxon>eudicotyledons</taxon>
        <taxon>Gunneridae</taxon>
        <taxon>Pentapetalae</taxon>
        <taxon>Caryophyllales</taxon>
        <taxon>Caryophyllaceae</taxon>
        <taxon>Caryophylleae</taxon>
        <taxon>Saponaria</taxon>
    </lineage>
</organism>
<comment type="similarity">
    <text evidence="2">Belongs to the oxygen-dependent FAD-linked oxidoreductase family.</text>
</comment>
<keyword evidence="7" id="KW-0325">Glycoprotein</keyword>
<keyword evidence="11" id="KW-1185">Reference proteome</keyword>
<dbReference type="InterPro" id="IPR016169">
    <property type="entry name" value="FAD-bd_PCMH_sub2"/>
</dbReference>
<dbReference type="SUPFAM" id="SSF56176">
    <property type="entry name" value="FAD-binding/transporter-associated domain-like"/>
    <property type="match status" value="1"/>
</dbReference>
<keyword evidence="3" id="KW-0285">Flavoprotein</keyword>
<name>A0AAW1I5A3_SAPOF</name>
<dbReference type="GO" id="GO:0016491">
    <property type="term" value="F:oxidoreductase activity"/>
    <property type="evidence" value="ECO:0007669"/>
    <property type="project" value="InterPro"/>
</dbReference>
<dbReference type="Gene3D" id="3.30.465.10">
    <property type="match status" value="1"/>
</dbReference>
<evidence type="ECO:0000256" key="3">
    <source>
        <dbReference type="ARBA" id="ARBA00022630"/>
    </source>
</evidence>
<evidence type="ECO:0000256" key="5">
    <source>
        <dbReference type="ARBA" id="ARBA00022827"/>
    </source>
</evidence>
<comment type="caution">
    <text evidence="10">The sequence shown here is derived from an EMBL/GenBank/DDBJ whole genome shotgun (WGS) entry which is preliminary data.</text>
</comment>
<dbReference type="GO" id="GO:0071949">
    <property type="term" value="F:FAD binding"/>
    <property type="evidence" value="ECO:0007669"/>
    <property type="project" value="InterPro"/>
</dbReference>
<evidence type="ECO:0000313" key="11">
    <source>
        <dbReference type="Proteomes" id="UP001443914"/>
    </source>
</evidence>
<keyword evidence="6" id="KW-1015">Disulfide bond</keyword>
<dbReference type="InterPro" id="IPR016166">
    <property type="entry name" value="FAD-bd_PCMH"/>
</dbReference>
<accession>A0AAW1I5A3</accession>
<dbReference type="FunFam" id="3.30.43.10:FF:000004">
    <property type="entry name" value="Berberine bridge enzyme-like 15"/>
    <property type="match status" value="1"/>
</dbReference>
<dbReference type="PANTHER" id="PTHR32448">
    <property type="entry name" value="OS08G0158400 PROTEIN"/>
    <property type="match status" value="1"/>
</dbReference>
<feature type="domain" description="FAD-binding PCMH-type" evidence="9">
    <location>
        <begin position="74"/>
        <end position="250"/>
    </location>
</feature>
<evidence type="ECO:0000256" key="2">
    <source>
        <dbReference type="ARBA" id="ARBA00005466"/>
    </source>
</evidence>
<keyword evidence="4 8" id="KW-0732">Signal</keyword>
<dbReference type="EMBL" id="JBDFQZ010000010">
    <property type="protein sequence ID" value="KAK9684557.1"/>
    <property type="molecule type" value="Genomic_DNA"/>
</dbReference>
<dbReference type="Pfam" id="PF08031">
    <property type="entry name" value="BBE"/>
    <property type="match status" value="1"/>
</dbReference>
<evidence type="ECO:0000256" key="6">
    <source>
        <dbReference type="ARBA" id="ARBA00023157"/>
    </source>
</evidence>
<evidence type="ECO:0000256" key="1">
    <source>
        <dbReference type="ARBA" id="ARBA00001974"/>
    </source>
</evidence>
<evidence type="ECO:0000313" key="10">
    <source>
        <dbReference type="EMBL" id="KAK9684557.1"/>
    </source>
</evidence>
<sequence>MFPSGNALFALLTIVTITSTFGNPNPTQLNFEQCLSKTTTPPNQFPASCYTPFNTSFTTILNSTANNLRYLLPTVEKPQLIYMPLDESHVQAAVLCAKEHGIQLRVRSGGHDYEGVSYSSEMGDPFIVLDMGKLRSVTVDIGDNSAWVETGATIGELYYRISEQSRTHGFPAGLCNSIGIGGHLTGGAYGSMMRKYGLGADNVIDVRVVDVNGRVLDRAAMGEDYFWALRGGGGGSFGVILAWKVKLVRVPETVTAFTAVKTLEQGLTNLLFRWQQIADKLDDNLFIRVEIMPGMVPNTTQKTVQALFNALYLGTADELMKVMGREFPELGLQPKDCNEMSWIDSVVYIAGFPTGTNPNVLLEGKPLFRNYFKAKSDYVRDVIDQNGLEGLWKKLMETESYIMIWNPYGGMMSRIPESATPFPHRKGVIFKIQYVASWQDGQVGECKNMAWIRELYNYMEPYVSKNPREAYVNYRDLDLGMNKDGNTNVVEASVWGTKYFKGNFERLVQIKTKVDPNNFFRHEQSIPPLASSSIKKQGRFHFHKSGGKVHHKKHGY</sequence>
<dbReference type="InterPro" id="IPR036318">
    <property type="entry name" value="FAD-bd_PCMH-like_sf"/>
</dbReference>
<dbReference type="Proteomes" id="UP001443914">
    <property type="component" value="Unassembled WGS sequence"/>
</dbReference>
<reference evidence="10" key="1">
    <citation type="submission" date="2024-03" db="EMBL/GenBank/DDBJ databases">
        <title>WGS assembly of Saponaria officinalis var. Norfolk2.</title>
        <authorList>
            <person name="Jenkins J."/>
            <person name="Shu S."/>
            <person name="Grimwood J."/>
            <person name="Barry K."/>
            <person name="Goodstein D."/>
            <person name="Schmutz J."/>
            <person name="Leebens-Mack J."/>
            <person name="Osbourn A."/>
        </authorList>
    </citation>
    <scope>NUCLEOTIDE SEQUENCE [LARGE SCALE GENOMIC DNA]</scope>
    <source>
        <strain evidence="10">JIC</strain>
    </source>
</reference>
<dbReference type="InterPro" id="IPR006094">
    <property type="entry name" value="Oxid_FAD_bind_N"/>
</dbReference>
<evidence type="ECO:0000259" key="9">
    <source>
        <dbReference type="PROSITE" id="PS51387"/>
    </source>
</evidence>
<feature type="signal peptide" evidence="8">
    <location>
        <begin position="1"/>
        <end position="22"/>
    </location>
</feature>
<keyword evidence="5" id="KW-0274">FAD</keyword>
<dbReference type="Gene3D" id="3.40.462.20">
    <property type="match status" value="1"/>
</dbReference>
<dbReference type="Pfam" id="PF01565">
    <property type="entry name" value="FAD_binding_4"/>
    <property type="match status" value="1"/>
</dbReference>
<gene>
    <name evidence="10" type="ORF">RND81_10G218100</name>
</gene>
<dbReference type="AlphaFoldDB" id="A0AAW1I5A3"/>